<dbReference type="Proteomes" id="UP000274920">
    <property type="component" value="Unassembled WGS sequence"/>
</dbReference>
<sequence length="343" mass="37739">MRKKNNRNAFKGIVILLFLILLCLAGNVYLHRNLEQERTQVRELEKERQVLEEKKEQAAADQKELQEELEKTREALDSQERGHTLDAGGSGEQDENSISVPAGIEPVRESILAVISERMNSGENWQVSVRRLSDHAEEAVGSGQMTAASLIKLYIMGAVYENYDALTGRNGKDYIDALLRGMITVSDNNAANALTELLGQGDAAAGRAAVSDYCARNGYADSSMGRMLLETGTDSENYTSAKDCTVFLERVYNKEIPCAEEMMNLLKQQERVEKIPAGIPDGVTVANKTGELDRVENDAAVVVTENSPYILCVMSENLGDTASARQAIVSISSEVYNYIMGQE</sequence>
<evidence type="ECO:0000313" key="3">
    <source>
        <dbReference type="EMBL" id="RRK33715.1"/>
    </source>
</evidence>
<dbReference type="PANTHER" id="PTHR35333:SF3">
    <property type="entry name" value="BETA-LACTAMASE-TYPE TRANSPEPTIDASE FOLD CONTAINING PROTEIN"/>
    <property type="match status" value="1"/>
</dbReference>
<dbReference type="AlphaFoldDB" id="A0A3R8JQY0"/>
<organism evidence="3 4">
    <name type="scientific">Schaedlerella arabinosiphila</name>
    <dbReference type="NCBI Taxonomy" id="2044587"/>
    <lineage>
        <taxon>Bacteria</taxon>
        <taxon>Bacillati</taxon>
        <taxon>Bacillota</taxon>
        <taxon>Clostridia</taxon>
        <taxon>Lachnospirales</taxon>
        <taxon>Lachnospiraceae</taxon>
        <taxon>Schaedlerella</taxon>
    </lineage>
</organism>
<feature type="domain" description="Beta-lactamase class A catalytic" evidence="2">
    <location>
        <begin position="176"/>
        <end position="314"/>
    </location>
</feature>
<evidence type="ECO:0000259" key="2">
    <source>
        <dbReference type="Pfam" id="PF13354"/>
    </source>
</evidence>
<feature type="compositionally biased region" description="Basic and acidic residues" evidence="1">
    <location>
        <begin position="52"/>
        <end position="84"/>
    </location>
</feature>
<proteinExistence type="predicted"/>
<dbReference type="EMBL" id="RHJS01000002">
    <property type="protein sequence ID" value="RRK33715.1"/>
    <property type="molecule type" value="Genomic_DNA"/>
</dbReference>
<dbReference type="Pfam" id="PF13354">
    <property type="entry name" value="Beta-lactamase2"/>
    <property type="match status" value="1"/>
</dbReference>
<comment type="caution">
    <text evidence="3">The sequence shown here is derived from an EMBL/GenBank/DDBJ whole genome shotgun (WGS) entry which is preliminary data.</text>
</comment>
<evidence type="ECO:0000256" key="1">
    <source>
        <dbReference type="SAM" id="MobiDB-lite"/>
    </source>
</evidence>
<dbReference type="InterPro" id="IPR045155">
    <property type="entry name" value="Beta-lactam_cat"/>
</dbReference>
<evidence type="ECO:0000313" key="4">
    <source>
        <dbReference type="Proteomes" id="UP000274920"/>
    </source>
</evidence>
<keyword evidence="3" id="KW-0378">Hydrolase</keyword>
<dbReference type="GO" id="GO:0030655">
    <property type="term" value="P:beta-lactam antibiotic catabolic process"/>
    <property type="evidence" value="ECO:0007669"/>
    <property type="project" value="InterPro"/>
</dbReference>
<dbReference type="SUPFAM" id="SSF56601">
    <property type="entry name" value="beta-lactamase/transpeptidase-like"/>
    <property type="match status" value="1"/>
</dbReference>
<dbReference type="GO" id="GO:0046677">
    <property type="term" value="P:response to antibiotic"/>
    <property type="evidence" value="ECO:0007669"/>
    <property type="project" value="InterPro"/>
</dbReference>
<dbReference type="RefSeq" id="WP_125128929.1">
    <property type="nucleotide sequence ID" value="NZ_RHJS01000002.1"/>
</dbReference>
<reference evidence="3" key="1">
    <citation type="submission" date="2018-10" db="EMBL/GenBank/DDBJ databases">
        <title>Schaedlerella arabinophila gen. nov. sp. nov., isolated from the mouse intestinal tract and comparative analysis with the genome of the closely related altered Schaedler flora strain ASF502.</title>
        <authorList>
            <person name="Miyake S."/>
            <person name="Soh M."/>
            <person name="Seedorf H."/>
        </authorList>
    </citation>
    <scope>NUCLEOTIDE SEQUENCE [LARGE SCALE GENOMIC DNA]</scope>
    <source>
        <strain evidence="3">DSM 106076</strain>
    </source>
</reference>
<dbReference type="Gene3D" id="3.40.710.10">
    <property type="entry name" value="DD-peptidase/beta-lactamase superfamily"/>
    <property type="match status" value="1"/>
</dbReference>
<dbReference type="GO" id="GO:0008800">
    <property type="term" value="F:beta-lactamase activity"/>
    <property type="evidence" value="ECO:0007669"/>
    <property type="project" value="InterPro"/>
</dbReference>
<name>A0A3R8JQY0_9FIRM</name>
<gene>
    <name evidence="3" type="ORF">EBB54_21895</name>
</gene>
<protein>
    <submittedName>
        <fullName evidence="3">Serine hydrolase</fullName>
    </submittedName>
</protein>
<dbReference type="PANTHER" id="PTHR35333">
    <property type="entry name" value="BETA-LACTAMASE"/>
    <property type="match status" value="1"/>
</dbReference>
<feature type="region of interest" description="Disordered" evidence="1">
    <location>
        <begin position="52"/>
        <end position="100"/>
    </location>
</feature>
<dbReference type="InterPro" id="IPR012338">
    <property type="entry name" value="Beta-lactam/transpept-like"/>
</dbReference>
<accession>A0A3R8JQY0</accession>
<keyword evidence="4" id="KW-1185">Reference proteome</keyword>
<dbReference type="InterPro" id="IPR000871">
    <property type="entry name" value="Beta-lactam_class-A"/>
</dbReference>